<dbReference type="InterPro" id="IPR039697">
    <property type="entry name" value="Alcohol_dehydrogenase_Fe"/>
</dbReference>
<evidence type="ECO:0000313" key="4">
    <source>
        <dbReference type="EMBL" id="OGC86100.1"/>
    </source>
</evidence>
<dbReference type="STRING" id="1797245.A2949_01560"/>
<dbReference type="InterPro" id="IPR018211">
    <property type="entry name" value="ADH_Fe_CS"/>
</dbReference>
<protein>
    <submittedName>
        <fullName evidence="4">Uncharacterized protein</fullName>
    </submittedName>
</protein>
<evidence type="ECO:0000313" key="5">
    <source>
        <dbReference type="Proteomes" id="UP000178585"/>
    </source>
</evidence>
<dbReference type="InterPro" id="IPR035873">
    <property type="entry name" value="PhpC"/>
</dbReference>
<gene>
    <name evidence="4" type="ORF">A2949_01560</name>
</gene>
<dbReference type="GO" id="GO:0004022">
    <property type="term" value="F:alcohol dehydrogenase (NAD+) activity"/>
    <property type="evidence" value="ECO:0007669"/>
    <property type="project" value="TreeGrafter"/>
</dbReference>
<dbReference type="EMBL" id="MEWZ01000031">
    <property type="protein sequence ID" value="OGC86100.1"/>
    <property type="molecule type" value="Genomic_DNA"/>
</dbReference>
<dbReference type="GO" id="GO:0017000">
    <property type="term" value="P:antibiotic biosynthetic process"/>
    <property type="evidence" value="ECO:0007669"/>
    <property type="project" value="InterPro"/>
</dbReference>
<dbReference type="CDD" id="cd08182">
    <property type="entry name" value="HEPD"/>
    <property type="match status" value="1"/>
</dbReference>
<dbReference type="GO" id="GO:0046872">
    <property type="term" value="F:metal ion binding"/>
    <property type="evidence" value="ECO:0007669"/>
    <property type="project" value="InterPro"/>
</dbReference>
<keyword evidence="1" id="KW-0560">Oxidoreductase</keyword>
<dbReference type="PROSITE" id="PS00913">
    <property type="entry name" value="ADH_IRON_1"/>
    <property type="match status" value="1"/>
</dbReference>
<dbReference type="Gene3D" id="1.20.1090.10">
    <property type="entry name" value="Dehydroquinate synthase-like - alpha domain"/>
    <property type="match status" value="1"/>
</dbReference>
<dbReference type="InterPro" id="IPR056798">
    <property type="entry name" value="ADH_Fe_C"/>
</dbReference>
<accession>A0A1F4XWL9</accession>
<dbReference type="Proteomes" id="UP000178585">
    <property type="component" value="Unassembled WGS sequence"/>
</dbReference>
<dbReference type="PANTHER" id="PTHR11496">
    <property type="entry name" value="ALCOHOL DEHYDROGENASE"/>
    <property type="match status" value="1"/>
</dbReference>
<evidence type="ECO:0000259" key="3">
    <source>
        <dbReference type="Pfam" id="PF25137"/>
    </source>
</evidence>
<organism evidence="4 5">
    <name type="scientific">Candidatus Adlerbacteria bacterium RIFCSPLOWO2_01_FULL_54_21b</name>
    <dbReference type="NCBI Taxonomy" id="1797245"/>
    <lineage>
        <taxon>Bacteria</taxon>
        <taxon>Candidatus Adleribacteriota</taxon>
    </lineage>
</organism>
<dbReference type="AlphaFoldDB" id="A0A1F4XWL9"/>
<feature type="domain" description="Fe-containing alcohol dehydrogenase-like C-terminal" evidence="3">
    <location>
        <begin position="163"/>
        <end position="273"/>
    </location>
</feature>
<dbReference type="Pfam" id="PF25137">
    <property type="entry name" value="ADH_Fe_C"/>
    <property type="match status" value="1"/>
</dbReference>
<comment type="caution">
    <text evidence="4">The sequence shown here is derived from an EMBL/GenBank/DDBJ whole genome shotgun (WGS) entry which is preliminary data.</text>
</comment>
<dbReference type="PANTHER" id="PTHR11496:SF103">
    <property type="entry name" value="DEHYDROGENASE, PUTATIVE-RELATED"/>
    <property type="match status" value="1"/>
</dbReference>
<feature type="domain" description="Alcohol dehydrogenase iron-type/glycerol dehydrogenase GldA" evidence="2">
    <location>
        <begin position="6"/>
        <end position="150"/>
    </location>
</feature>
<evidence type="ECO:0000259" key="2">
    <source>
        <dbReference type="Pfam" id="PF00465"/>
    </source>
</evidence>
<sequence length="332" mass="35112">MIQIEYIGEGAIGKLKEVVASFALKKIFLVTGTASYAASGAQQPVEDALFGLEVLHYTDFGALPVQEDIDKGIVAYNAFGPSLVIATGGGHVMDIAKAINYFAGKKPLIAIPTTAGSGSEATRFAVVYKDGLKTSLESPEILPAVAIVDPALAQSVPKKVALASGLDALAQSIESLWSLQASEESKGYAKAALELVWNNIIPAIEERDKEAIGQVMLGAHLAGKAINISKTTACHALSYGLTYRFGIPHGVAVAVFLPAIIRFNNVLLPEPSVTPEAVERLLSQLGIINLSQFGVKATDIPSLAAEVNLERLGNNPRVLTHADIVRLYTEIL</sequence>
<dbReference type="Gene3D" id="3.40.50.1970">
    <property type="match status" value="1"/>
</dbReference>
<name>A0A1F4XWL9_9BACT</name>
<evidence type="ECO:0000256" key="1">
    <source>
        <dbReference type="ARBA" id="ARBA00023002"/>
    </source>
</evidence>
<dbReference type="SUPFAM" id="SSF56796">
    <property type="entry name" value="Dehydroquinate synthase-like"/>
    <property type="match status" value="1"/>
</dbReference>
<dbReference type="InterPro" id="IPR001670">
    <property type="entry name" value="ADH_Fe/GldA"/>
</dbReference>
<dbReference type="Pfam" id="PF00465">
    <property type="entry name" value="Fe-ADH"/>
    <property type="match status" value="1"/>
</dbReference>
<reference evidence="4 5" key="1">
    <citation type="journal article" date="2016" name="Nat. Commun.">
        <title>Thousands of microbial genomes shed light on interconnected biogeochemical processes in an aquifer system.</title>
        <authorList>
            <person name="Anantharaman K."/>
            <person name="Brown C.T."/>
            <person name="Hug L.A."/>
            <person name="Sharon I."/>
            <person name="Castelle C.J."/>
            <person name="Probst A.J."/>
            <person name="Thomas B.C."/>
            <person name="Singh A."/>
            <person name="Wilkins M.J."/>
            <person name="Karaoz U."/>
            <person name="Brodie E.L."/>
            <person name="Williams K.H."/>
            <person name="Hubbard S.S."/>
            <person name="Banfield J.F."/>
        </authorList>
    </citation>
    <scope>NUCLEOTIDE SEQUENCE [LARGE SCALE GENOMIC DNA]</scope>
</reference>
<proteinExistence type="predicted"/>